<dbReference type="PANTHER" id="PTHR42951">
    <property type="entry name" value="METALLO-BETA-LACTAMASE DOMAIN-CONTAINING"/>
    <property type="match status" value="1"/>
</dbReference>
<comment type="caution">
    <text evidence="2">The sequence shown here is derived from an EMBL/GenBank/DDBJ whole genome shotgun (WGS) entry which is preliminary data.</text>
</comment>
<dbReference type="PANTHER" id="PTHR42951:SF17">
    <property type="entry name" value="METALLO-BETA-LACTAMASE DOMAIN-CONTAINING PROTEIN"/>
    <property type="match status" value="1"/>
</dbReference>
<organism evidence="2 3">
    <name type="scientific">Virgibacillus kekensis</name>
    <dbReference type="NCBI Taxonomy" id="202261"/>
    <lineage>
        <taxon>Bacteria</taxon>
        <taxon>Bacillati</taxon>
        <taxon>Bacillota</taxon>
        <taxon>Bacilli</taxon>
        <taxon>Bacillales</taxon>
        <taxon>Bacillaceae</taxon>
        <taxon>Virgibacillus</taxon>
    </lineage>
</organism>
<feature type="domain" description="Metallo-beta-lactamase" evidence="1">
    <location>
        <begin position="38"/>
        <end position="248"/>
    </location>
</feature>
<dbReference type="CDD" id="cd07721">
    <property type="entry name" value="yflN-like_MBL-fold"/>
    <property type="match status" value="1"/>
</dbReference>
<keyword evidence="3" id="KW-1185">Reference proteome</keyword>
<dbReference type="Proteomes" id="UP001595989">
    <property type="component" value="Unassembled WGS sequence"/>
</dbReference>
<evidence type="ECO:0000259" key="1">
    <source>
        <dbReference type="SMART" id="SM00849"/>
    </source>
</evidence>
<dbReference type="SUPFAM" id="SSF56281">
    <property type="entry name" value="Metallo-hydrolase/oxidoreductase"/>
    <property type="match status" value="1"/>
</dbReference>
<name>A0ABV9DN64_9BACI</name>
<dbReference type="EMBL" id="JBHSFU010000015">
    <property type="protein sequence ID" value="MFC4560057.1"/>
    <property type="molecule type" value="Genomic_DNA"/>
</dbReference>
<accession>A0ABV9DN64</accession>
<sequence length="294" mass="33289">MTNDMHYGKDYKVVPATSTKSGTFEKIAEDLWYQTIQIVNLCYVTNPIDNKWVLIDAGMPKSANNIIDHVTEKFGKDYPPAAIVLTHGHFDHVGGLVDLVKHWNVPVYAHEKELPYLRGEQAYPEPDTSVEGGMVAKMSKFFPTDPIELGDMVKPLPADGSVPYLEEWKWIHTPGHTPGHVSFWREKDQTLIVGDAFVTVKQENLYDVMVQNKEISGPPRYLTPDWKESQISVEKLRNLHPKLAITGHGLPMEGEDMTKNLDYLAKNFKKIAVPDHGRYVETDKGTGTVSQYRK</sequence>
<dbReference type="SMART" id="SM00849">
    <property type="entry name" value="Lactamase_B"/>
    <property type="match status" value="1"/>
</dbReference>
<gene>
    <name evidence="2" type="ORF">ACFO3D_18010</name>
</gene>
<protein>
    <submittedName>
        <fullName evidence="2">MBL fold metallo-hydrolase</fullName>
    </submittedName>
</protein>
<dbReference type="InterPro" id="IPR001279">
    <property type="entry name" value="Metallo-B-lactamas"/>
</dbReference>
<dbReference type="InterPro" id="IPR050855">
    <property type="entry name" value="NDM-1-like"/>
</dbReference>
<evidence type="ECO:0000313" key="2">
    <source>
        <dbReference type="EMBL" id="MFC4560057.1"/>
    </source>
</evidence>
<dbReference type="InterPro" id="IPR036866">
    <property type="entry name" value="RibonucZ/Hydroxyglut_hydro"/>
</dbReference>
<dbReference type="Pfam" id="PF00753">
    <property type="entry name" value="Lactamase_B"/>
    <property type="match status" value="1"/>
</dbReference>
<reference evidence="3" key="1">
    <citation type="journal article" date="2019" name="Int. J. Syst. Evol. Microbiol.">
        <title>The Global Catalogue of Microorganisms (GCM) 10K type strain sequencing project: providing services to taxonomists for standard genome sequencing and annotation.</title>
        <authorList>
            <consortium name="The Broad Institute Genomics Platform"/>
            <consortium name="The Broad Institute Genome Sequencing Center for Infectious Disease"/>
            <person name="Wu L."/>
            <person name="Ma J."/>
        </authorList>
    </citation>
    <scope>NUCLEOTIDE SEQUENCE [LARGE SCALE GENOMIC DNA]</scope>
    <source>
        <strain evidence="3">CGMCC 4.7426</strain>
    </source>
</reference>
<dbReference type="RefSeq" id="WP_390299455.1">
    <property type="nucleotide sequence ID" value="NZ_JBHSFU010000015.1"/>
</dbReference>
<dbReference type="Gene3D" id="3.60.15.10">
    <property type="entry name" value="Ribonuclease Z/Hydroxyacylglutathione hydrolase-like"/>
    <property type="match status" value="1"/>
</dbReference>
<evidence type="ECO:0000313" key="3">
    <source>
        <dbReference type="Proteomes" id="UP001595989"/>
    </source>
</evidence>
<proteinExistence type="predicted"/>